<dbReference type="AlphaFoldDB" id="A0A5B7TNZ0"/>
<dbReference type="Proteomes" id="UP000306229">
    <property type="component" value="Chromosome"/>
</dbReference>
<dbReference type="RefSeq" id="WP_138948884.1">
    <property type="nucleotide sequence ID" value="NZ_CP040749.1"/>
</dbReference>
<dbReference type="EMBL" id="CP040749">
    <property type="protein sequence ID" value="QCX37970.1"/>
    <property type="molecule type" value="Genomic_DNA"/>
</dbReference>
<dbReference type="OrthoDB" id="1411066at2"/>
<dbReference type="KEGG" id="fbe:FF125_05800"/>
<name>A0A5B7TNZ0_9FLAO</name>
<evidence type="ECO:0000313" key="2">
    <source>
        <dbReference type="Proteomes" id="UP000306229"/>
    </source>
</evidence>
<organism evidence="1 2">
    <name type="scientific">Aureibaculum algae</name>
    <dbReference type="NCBI Taxonomy" id="2584122"/>
    <lineage>
        <taxon>Bacteria</taxon>
        <taxon>Pseudomonadati</taxon>
        <taxon>Bacteroidota</taxon>
        <taxon>Flavobacteriia</taxon>
        <taxon>Flavobacteriales</taxon>
        <taxon>Flavobacteriaceae</taxon>
        <taxon>Aureibaculum</taxon>
    </lineage>
</organism>
<protein>
    <submittedName>
        <fullName evidence="1">Uncharacterized protein</fullName>
    </submittedName>
</protein>
<gene>
    <name evidence="1" type="ORF">FF125_05800</name>
</gene>
<reference evidence="1 2" key="1">
    <citation type="submission" date="2019-05" db="EMBL/GenBank/DDBJ databases">
        <title>Algicella ahnfeltiae gen. nov., sp. nov., a novel marine bacterium of the family Flavobacteriaceae isolated from a red alga.</title>
        <authorList>
            <person name="Nedashkovskaya O.I."/>
            <person name="Kukhlevskiy A.D."/>
            <person name="Kim S.-G."/>
            <person name="Zhukova N.V."/>
            <person name="Mikhailov V.V."/>
        </authorList>
    </citation>
    <scope>NUCLEOTIDE SEQUENCE [LARGE SCALE GENOMIC DNA]</scope>
    <source>
        <strain evidence="1 2">10Alg115</strain>
    </source>
</reference>
<sequence>MKKPLKVLAVVLAAYLTYSYIGPVRHFVDSVSLFGLYGDYNYLSDHNVASENYQINKIIDGNLDAPISYNTATKEYIISIYDSDYDRNNAGWKTYWKTNKNGEIIDSLNFRDYINKLGYYFEEDYYTDWIYSGNKSKQAYHQIINYDSIHSSIFNEYIVKADIIAYGNDYDADKTNCYVKINEDWTVFKSAKGFDDFYMNPFKFYKHKEKSLDSLIVLENKIAPWQKWKNEEEPIHLEKFVGTSREYGSFYDINNTSRSGWNGIGYFRLRHFDENLNFKAYTFKTGAFGSYYPDIELFYPKKEFKNSNKIAFIKLSGNGRSKREYKENGIYIIKNKE</sequence>
<keyword evidence="2" id="KW-1185">Reference proteome</keyword>
<proteinExistence type="predicted"/>
<evidence type="ECO:0000313" key="1">
    <source>
        <dbReference type="EMBL" id="QCX37970.1"/>
    </source>
</evidence>
<accession>A0A5B7TNZ0</accession>